<accession>A0ABP8XGF5</accession>
<feature type="compositionally biased region" description="Pro residues" evidence="1">
    <location>
        <begin position="41"/>
        <end position="50"/>
    </location>
</feature>
<evidence type="ECO:0000313" key="3">
    <source>
        <dbReference type="Proteomes" id="UP001500325"/>
    </source>
</evidence>
<reference evidence="3" key="1">
    <citation type="journal article" date="2019" name="Int. J. Syst. Evol. Microbiol.">
        <title>The Global Catalogue of Microorganisms (GCM) 10K type strain sequencing project: providing services to taxonomists for standard genome sequencing and annotation.</title>
        <authorList>
            <consortium name="The Broad Institute Genomics Platform"/>
            <consortium name="The Broad Institute Genome Sequencing Center for Infectious Disease"/>
            <person name="Wu L."/>
            <person name="Ma J."/>
        </authorList>
    </citation>
    <scope>NUCLEOTIDE SEQUENCE [LARGE SCALE GENOMIC DNA]</scope>
    <source>
        <strain evidence="3">JCM 18055</strain>
    </source>
</reference>
<dbReference type="Proteomes" id="UP001500325">
    <property type="component" value="Unassembled WGS sequence"/>
</dbReference>
<evidence type="ECO:0000256" key="1">
    <source>
        <dbReference type="SAM" id="MobiDB-lite"/>
    </source>
</evidence>
<comment type="caution">
    <text evidence="2">The sequence shown here is derived from an EMBL/GenBank/DDBJ whole genome shotgun (WGS) entry which is preliminary data.</text>
</comment>
<organism evidence="2 3">
    <name type="scientific">Pseudonocardia yuanmonensis</name>
    <dbReference type="NCBI Taxonomy" id="1095914"/>
    <lineage>
        <taxon>Bacteria</taxon>
        <taxon>Bacillati</taxon>
        <taxon>Actinomycetota</taxon>
        <taxon>Actinomycetes</taxon>
        <taxon>Pseudonocardiales</taxon>
        <taxon>Pseudonocardiaceae</taxon>
        <taxon>Pseudonocardia</taxon>
    </lineage>
</organism>
<name>A0ABP8XGF5_9PSEU</name>
<keyword evidence="3" id="KW-1185">Reference proteome</keyword>
<dbReference type="RefSeq" id="WP_345383517.1">
    <property type="nucleotide sequence ID" value="NZ_BAABIC010000022.1"/>
</dbReference>
<sequence length="70" mass="7885">MVFLQTMVDEHRSALLAEADRIRLARLARLWRRGRREPPRAPRFPAPPPVPHEKSETSAAVSVTGQCRAA</sequence>
<dbReference type="EMBL" id="BAABIC010000022">
    <property type="protein sequence ID" value="GAA4706425.1"/>
    <property type="molecule type" value="Genomic_DNA"/>
</dbReference>
<feature type="region of interest" description="Disordered" evidence="1">
    <location>
        <begin position="35"/>
        <end position="70"/>
    </location>
</feature>
<feature type="compositionally biased region" description="Polar residues" evidence="1">
    <location>
        <begin position="57"/>
        <end position="70"/>
    </location>
</feature>
<protein>
    <submittedName>
        <fullName evidence="2">Uncharacterized protein</fullName>
    </submittedName>
</protein>
<proteinExistence type="predicted"/>
<evidence type="ECO:0000313" key="2">
    <source>
        <dbReference type="EMBL" id="GAA4706425.1"/>
    </source>
</evidence>
<gene>
    <name evidence="2" type="ORF">GCM10023215_53480</name>
</gene>